<dbReference type="AlphaFoldDB" id="A0A9P8ET09"/>
<evidence type="ECO:0000313" key="3">
    <source>
        <dbReference type="Proteomes" id="UP000779574"/>
    </source>
</evidence>
<organism evidence="2 3">
    <name type="scientific">Aureobasidium melanogenum</name>
    <name type="common">Aureobasidium pullulans var. melanogenum</name>
    <dbReference type="NCBI Taxonomy" id="46634"/>
    <lineage>
        <taxon>Eukaryota</taxon>
        <taxon>Fungi</taxon>
        <taxon>Dikarya</taxon>
        <taxon>Ascomycota</taxon>
        <taxon>Pezizomycotina</taxon>
        <taxon>Dothideomycetes</taxon>
        <taxon>Dothideomycetidae</taxon>
        <taxon>Dothideales</taxon>
        <taxon>Saccotheciaceae</taxon>
        <taxon>Aureobasidium</taxon>
    </lineage>
</organism>
<proteinExistence type="predicted"/>
<comment type="caution">
    <text evidence="2">The sequence shown here is derived from an EMBL/GenBank/DDBJ whole genome shotgun (WGS) entry which is preliminary data.</text>
</comment>
<evidence type="ECO:0000313" key="2">
    <source>
        <dbReference type="EMBL" id="KAG9697127.1"/>
    </source>
</evidence>
<protein>
    <submittedName>
        <fullName evidence="2">Uncharacterized protein</fullName>
    </submittedName>
</protein>
<dbReference type="Proteomes" id="UP000779574">
    <property type="component" value="Unassembled WGS sequence"/>
</dbReference>
<feature type="region of interest" description="Disordered" evidence="1">
    <location>
        <begin position="91"/>
        <end position="124"/>
    </location>
</feature>
<dbReference type="EMBL" id="JAHFXF010000084">
    <property type="protein sequence ID" value="KAG9697127.1"/>
    <property type="molecule type" value="Genomic_DNA"/>
</dbReference>
<dbReference type="OrthoDB" id="4525710at2759"/>
<dbReference type="CDD" id="cd12148">
    <property type="entry name" value="fungal_TF_MHR"/>
    <property type="match status" value="1"/>
</dbReference>
<name>A0A9P8ET09_AURME</name>
<sequence>MKLTFVFENGDGLENDVHMIHDESVVGADDEICTNDQVLRLQYGKDDGQPGQPTDTMIDSVQLESLNTAATGLLNTPDTRISLSYVLSSSSKESPLTCSNTTDTDIQTPDARSQSSRCIDTSTSSVPPLTHREALLMQYFIRIISPWALSQPEHCHDDILIVTMVCLRLYELFNQQPLSALHLDGLASLLGAIPDFLQSGELAEASAWLALRHDLFMAMVTKRAPRITLNDYDHSSVFQKRPTPGAAAYAIILIWAKILRHLYSTKPDGSSTTWLALENALQDWYDEKRIEPLFQQDANVDPHQPFPIISMNSAPHVIAVQYYHTCQVYLNLHKPLNSQEVALAAVDNNRSQAAISAMCAILGIALSNTWVEDAVFPGLHILITCGHHLTDSLQREHAVRFLNNICTKFGYRTDRTASALQHQWAERDASKG</sequence>
<accession>A0A9P8ET09</accession>
<dbReference type="InterPro" id="IPR021858">
    <property type="entry name" value="Fun_TF"/>
</dbReference>
<gene>
    <name evidence="2" type="ORF">KCU76_g3225</name>
</gene>
<dbReference type="Pfam" id="PF11951">
    <property type="entry name" value="Fungal_trans_2"/>
    <property type="match status" value="1"/>
</dbReference>
<reference evidence="2" key="2">
    <citation type="submission" date="2021-08" db="EMBL/GenBank/DDBJ databases">
        <authorList>
            <person name="Gostincar C."/>
            <person name="Sun X."/>
            <person name="Song Z."/>
            <person name="Gunde-Cimerman N."/>
        </authorList>
    </citation>
    <scope>NUCLEOTIDE SEQUENCE</scope>
    <source>
        <strain evidence="2">EXF-9911</strain>
    </source>
</reference>
<feature type="non-terminal residue" evidence="2">
    <location>
        <position position="432"/>
    </location>
</feature>
<feature type="compositionally biased region" description="Polar residues" evidence="1">
    <location>
        <begin position="100"/>
        <end position="124"/>
    </location>
</feature>
<evidence type="ECO:0000256" key="1">
    <source>
        <dbReference type="SAM" id="MobiDB-lite"/>
    </source>
</evidence>
<reference evidence="2" key="1">
    <citation type="journal article" date="2021" name="J Fungi (Basel)">
        <title>Virulence traits and population genomics of the black yeast Aureobasidium melanogenum.</title>
        <authorList>
            <person name="Cernosa A."/>
            <person name="Sun X."/>
            <person name="Gostincar C."/>
            <person name="Fang C."/>
            <person name="Gunde-Cimerman N."/>
            <person name="Song Z."/>
        </authorList>
    </citation>
    <scope>NUCLEOTIDE SEQUENCE</scope>
    <source>
        <strain evidence="2">EXF-9911</strain>
    </source>
</reference>